<name>A0AAY4D1W1_9TELE</name>
<dbReference type="InterPro" id="IPR046349">
    <property type="entry name" value="C1-like_sf"/>
</dbReference>
<evidence type="ECO:0000256" key="4">
    <source>
        <dbReference type="ARBA" id="ARBA00004245"/>
    </source>
</evidence>
<dbReference type="CDD" id="cd22250">
    <property type="entry name" value="ROCK_SBD"/>
    <property type="match status" value="1"/>
</dbReference>
<evidence type="ECO:0000256" key="7">
    <source>
        <dbReference type="ARBA" id="ARBA00022475"/>
    </source>
</evidence>
<feature type="binding site" evidence="23">
    <location>
        <position position="105"/>
    </location>
    <ligand>
        <name>ATP</name>
        <dbReference type="ChEBI" id="CHEBI:30616"/>
    </ligand>
</feature>
<evidence type="ECO:0000256" key="13">
    <source>
        <dbReference type="ARBA" id="ARBA00022741"/>
    </source>
</evidence>
<dbReference type="InterPro" id="IPR011993">
    <property type="entry name" value="PH-like_dom_sf"/>
</dbReference>
<dbReference type="PROSITE" id="PS00107">
    <property type="entry name" value="PROTEIN_KINASE_ATP"/>
    <property type="match status" value="1"/>
</dbReference>
<evidence type="ECO:0000256" key="16">
    <source>
        <dbReference type="ARBA" id="ARBA00022833"/>
    </source>
</evidence>
<evidence type="ECO:0000256" key="8">
    <source>
        <dbReference type="ARBA" id="ARBA00022490"/>
    </source>
</evidence>
<dbReference type="Ensembl" id="ENSDCDT00010049150.1">
    <property type="protein sequence ID" value="ENSDCDP00010039373.1"/>
    <property type="gene ID" value="ENSDCDG00010019869.1"/>
</dbReference>
<dbReference type="GO" id="GO:0031267">
    <property type="term" value="F:small GTPase binding"/>
    <property type="evidence" value="ECO:0007669"/>
    <property type="project" value="InterPro"/>
</dbReference>
<dbReference type="PROSITE" id="PS51859">
    <property type="entry name" value="RHO_BD"/>
    <property type="match status" value="1"/>
</dbReference>
<dbReference type="CDD" id="cd01242">
    <property type="entry name" value="PH_ROCK"/>
    <property type="match status" value="1"/>
</dbReference>
<feature type="coiled-coil region" evidence="24">
    <location>
        <begin position="796"/>
        <end position="911"/>
    </location>
</feature>
<feature type="coiled-coil region" evidence="24">
    <location>
        <begin position="723"/>
        <end position="750"/>
    </location>
</feature>
<keyword evidence="21" id="KW-0206">Cytoskeleton</keyword>
<evidence type="ECO:0000256" key="15">
    <source>
        <dbReference type="ARBA" id="ARBA00022777"/>
    </source>
</evidence>
<evidence type="ECO:0000313" key="31">
    <source>
        <dbReference type="Proteomes" id="UP000694580"/>
    </source>
</evidence>
<dbReference type="SMART" id="SM00220">
    <property type="entry name" value="S_TKc"/>
    <property type="match status" value="1"/>
</dbReference>
<evidence type="ECO:0000256" key="3">
    <source>
        <dbReference type="ARBA" id="ARBA00004236"/>
    </source>
</evidence>
<evidence type="ECO:0000256" key="20">
    <source>
        <dbReference type="ARBA" id="ARBA00023136"/>
    </source>
</evidence>
<organism evidence="30 31">
    <name type="scientific">Denticeps clupeoides</name>
    <name type="common">denticle herring</name>
    <dbReference type="NCBI Taxonomy" id="299321"/>
    <lineage>
        <taxon>Eukaryota</taxon>
        <taxon>Metazoa</taxon>
        <taxon>Chordata</taxon>
        <taxon>Craniata</taxon>
        <taxon>Vertebrata</taxon>
        <taxon>Euteleostomi</taxon>
        <taxon>Actinopterygii</taxon>
        <taxon>Neopterygii</taxon>
        <taxon>Teleostei</taxon>
        <taxon>Clupei</taxon>
        <taxon>Clupeiformes</taxon>
        <taxon>Denticipitoidei</taxon>
        <taxon>Denticipitidae</taxon>
        <taxon>Denticeps</taxon>
    </lineage>
</organism>
<dbReference type="FunFam" id="1.20.5.730:FF:000001">
    <property type="entry name" value="rho-associated protein kinase 2"/>
    <property type="match status" value="1"/>
</dbReference>
<keyword evidence="20" id="KW-0472">Membrane</keyword>
<dbReference type="PROSITE" id="PS50011">
    <property type="entry name" value="PROTEIN_KINASE_DOM"/>
    <property type="match status" value="1"/>
</dbReference>
<dbReference type="SUPFAM" id="SSF50729">
    <property type="entry name" value="PH domain-like"/>
    <property type="match status" value="1"/>
</dbReference>
<dbReference type="EC" id="2.7.11.1" evidence="6"/>
<dbReference type="GO" id="GO:0008270">
    <property type="term" value="F:zinc ion binding"/>
    <property type="evidence" value="ECO:0007669"/>
    <property type="project" value="UniProtKB-KW"/>
</dbReference>
<dbReference type="GeneTree" id="ENSGT01030000234517"/>
<evidence type="ECO:0000256" key="14">
    <source>
        <dbReference type="ARBA" id="ARBA00022771"/>
    </source>
</evidence>
<keyword evidence="7" id="KW-1003">Cell membrane</keyword>
<keyword evidence="11" id="KW-0808">Transferase</keyword>
<dbReference type="SMART" id="SM00109">
    <property type="entry name" value="C1"/>
    <property type="match status" value="1"/>
</dbReference>
<comment type="subcellular location">
    <subcellularLocation>
        <location evidence="3">Cell membrane</location>
    </subcellularLocation>
    <subcellularLocation>
        <location evidence="4">Cytoplasm</location>
        <location evidence="4">Cytoskeleton</location>
    </subcellularLocation>
    <subcellularLocation>
        <location evidence="2">Endomembrane system</location>
        <topology evidence="2">Peripheral membrane protein</topology>
    </subcellularLocation>
</comment>
<evidence type="ECO:0000256" key="23">
    <source>
        <dbReference type="PROSITE-ProRule" id="PRU10141"/>
    </source>
</evidence>
<dbReference type="GO" id="GO:0005813">
    <property type="term" value="C:centrosome"/>
    <property type="evidence" value="ECO:0007669"/>
    <property type="project" value="TreeGrafter"/>
</dbReference>
<evidence type="ECO:0000256" key="6">
    <source>
        <dbReference type="ARBA" id="ARBA00012513"/>
    </source>
</evidence>
<evidence type="ECO:0000256" key="9">
    <source>
        <dbReference type="ARBA" id="ARBA00022527"/>
    </source>
</evidence>
<dbReference type="Gene3D" id="2.30.29.30">
    <property type="entry name" value="Pleckstrin-homology domain (PH domain)/Phosphotyrosine-binding domain (PTB)"/>
    <property type="match status" value="1"/>
</dbReference>
<keyword evidence="19 22" id="KW-0175">Coiled coil</keyword>
<evidence type="ECO:0000256" key="11">
    <source>
        <dbReference type="ARBA" id="ARBA00022679"/>
    </source>
</evidence>
<dbReference type="InterPro" id="IPR001849">
    <property type="entry name" value="PH_domain"/>
</dbReference>
<dbReference type="Gene3D" id="1.20.5.340">
    <property type="match status" value="1"/>
</dbReference>
<dbReference type="GO" id="GO:0012505">
    <property type="term" value="C:endomembrane system"/>
    <property type="evidence" value="ECO:0007669"/>
    <property type="project" value="UniProtKB-SubCell"/>
</dbReference>
<evidence type="ECO:0000256" key="17">
    <source>
        <dbReference type="ARBA" id="ARBA00022840"/>
    </source>
</evidence>
<dbReference type="FunFam" id="1.10.510.10:FF:000047">
    <property type="entry name" value="Rho-associated protein kinase 1"/>
    <property type="match status" value="1"/>
</dbReference>
<keyword evidence="8" id="KW-0963">Cytoplasm</keyword>
<evidence type="ECO:0000256" key="18">
    <source>
        <dbReference type="ARBA" id="ARBA00022842"/>
    </source>
</evidence>
<keyword evidence="31" id="KW-1185">Reference proteome</keyword>
<evidence type="ECO:0000256" key="25">
    <source>
        <dbReference type="SAM" id="MobiDB-lite"/>
    </source>
</evidence>
<evidence type="ECO:0000313" key="30">
    <source>
        <dbReference type="Ensembl" id="ENSDCDP00010039373.1"/>
    </source>
</evidence>
<evidence type="ECO:0000256" key="2">
    <source>
        <dbReference type="ARBA" id="ARBA00004184"/>
    </source>
</evidence>
<dbReference type="FunFam" id="2.30.29.30:FF:000308">
    <property type="entry name" value="Rho-associated protein kinase 1"/>
    <property type="match status" value="1"/>
</dbReference>
<feature type="coiled-coil region" evidence="24">
    <location>
        <begin position="412"/>
        <end position="460"/>
    </location>
</feature>
<dbReference type="InterPro" id="IPR017441">
    <property type="entry name" value="Protein_kinase_ATP_BS"/>
</dbReference>
<dbReference type="Gene3D" id="3.30.200.20">
    <property type="entry name" value="Phosphorylase Kinase, domain 1"/>
    <property type="match status" value="1"/>
</dbReference>
<feature type="domain" description="PH" evidence="26">
    <location>
        <begin position="1051"/>
        <end position="1251"/>
    </location>
</feature>
<dbReference type="GO" id="GO:0005524">
    <property type="term" value="F:ATP binding"/>
    <property type="evidence" value="ECO:0007669"/>
    <property type="project" value="UniProtKB-UniRule"/>
</dbReference>
<sequence length="1281" mass="147611">MASGAEQRPDTRLRKLEVLIKDPRSTLNLESLLDSVSALASDLNHPVLRKSKNIDAFLNRYEKSIGKLRELQVKLEDFERLKLIGRGAYGQVQLVRHTRKVYAMKKLSKFEMVKRSDSAFFWEERNIMAFCNSPWVVQLCCAFQDERHLYMVMQFMQGGDLVSLMGEYDMPEQWVRFYMAELVLALDAIHGMGYIHRDVKPDNILLDDTGHLKLADFGTCMRMDSKGMARCDTAAGTPDYISPEVLMSQGRTGYYGRECDWWSAGIVMYELIVGDTPFYAESLVGTYGKIMDHKNNLSFPEDMEMSNHAKDLICAFLTDREVRLGRAGVDEIKRHPFFTNDQWTFDTIRDTVPPVVPELNSDVDTSHFDDIEEERGNVETFPTPRAFAGNQLPFIVLLTFLQNQPKDFICPCRNVNGRLEKLAKELDEELNVRKQVESSLRQLEREKAMLQHQRTESSRKIEHQADKKRLLENEGAPTLLGKLLEEAEETGRLRRAQAEAARQAQQLEASLAELQKKFSLLEQSHVGLEQQKVSLQNTLDSERRDASLAAETLSDLQGERNCGQNELKQMRMSLSDAEREKKQLQEKLAAMEKCYSSQEIEMSYKLKALQQSLEQEQQELRETKERLAEKHTLNRSIEEATAESLKGERAAALESRLLEAQKQNSILESEFRQAQSKLEEMRSEKDKLVQEVASLCLRVEQETQKRSLSQQDAKEQKQAVLTLRLSEKQLKQETNALLELRQTLEKHNQQLRRCVGVDGQMKELREQLETEQNFTKLYKTQIQELKDEGVEKHKLYKELLHRVEELHEERDSLAAQLEASLTKADSEQLARSIAEEQYSDLEKEKVMKELEIKDMMARHKEELSEKDGTISSLEESNRTLTADVANLADEKEELNNQLKELQQREAGEDLNQLGVLKLSFEKQIQSERTLKIQAVNKLAEIAYRRDTLRGGHREPDTDLRKIEKENRKLQLHLRSEKDRLNATVIKYQKELNELQALLGEESSVRMELQMSLDSKDSDIESLRSQLMSLSVHSLDTTSISSQGNEADVDDNARLEGWLSLPSKNSKRFGWEKKYVVVSSKKILFYDSDLDKEQSNPFMVLDIDKLFHVRPVTQTDVYRADVREIPRIFQILYDNEGVSKKNLETITDPPGVTERSACVTHKGHEFVPTLYHLPSNCDACARPLWNMFKPPPALECRRCRLKCHKDHLDLKDEVIGLCKVNYDMSAAKELLLLSSSQTEQQRWVRHILARIPRKPLPTPLPAPAQRTVTQQNVSSAFNHRPW</sequence>
<dbReference type="FunFam" id="3.30.60.20:FF:000036">
    <property type="entry name" value="Rho-associated protein kinase 1"/>
    <property type="match status" value="1"/>
</dbReference>
<keyword evidence="12" id="KW-0479">Metal-binding</keyword>
<dbReference type="Gene3D" id="1.20.5.730">
    <property type="entry name" value="Single helix bin"/>
    <property type="match status" value="1"/>
</dbReference>
<dbReference type="FunFam" id="3.30.200.20:FF:000072">
    <property type="entry name" value="Rho-associated protein kinase 2"/>
    <property type="match status" value="1"/>
</dbReference>
<dbReference type="Gene3D" id="3.30.60.20">
    <property type="match status" value="1"/>
</dbReference>
<dbReference type="Proteomes" id="UP000694580">
    <property type="component" value="Chromosome 14"/>
</dbReference>
<keyword evidence="9" id="KW-0723">Serine/threonine-protein kinase</keyword>
<dbReference type="GO" id="GO:0005886">
    <property type="term" value="C:plasma membrane"/>
    <property type="evidence" value="ECO:0007669"/>
    <property type="project" value="UniProtKB-SubCell"/>
</dbReference>
<proteinExistence type="inferred from homology"/>
<dbReference type="GO" id="GO:0030866">
    <property type="term" value="P:cortical actin cytoskeleton organization"/>
    <property type="evidence" value="ECO:0007669"/>
    <property type="project" value="TreeGrafter"/>
</dbReference>
<evidence type="ECO:0000256" key="5">
    <source>
        <dbReference type="ARBA" id="ARBA00009903"/>
    </source>
</evidence>
<dbReference type="GO" id="GO:0072518">
    <property type="term" value="F:Rho-dependent protein serine/threonine kinase activity"/>
    <property type="evidence" value="ECO:0007669"/>
    <property type="project" value="TreeGrafter"/>
</dbReference>
<evidence type="ECO:0000256" key="10">
    <source>
        <dbReference type="ARBA" id="ARBA00022553"/>
    </source>
</evidence>
<evidence type="ECO:0000256" key="19">
    <source>
        <dbReference type="ARBA" id="ARBA00023054"/>
    </source>
</evidence>
<comment type="cofactor">
    <cofactor evidence="1">
        <name>Mg(2+)</name>
        <dbReference type="ChEBI" id="CHEBI:18420"/>
    </cofactor>
</comment>
<dbReference type="CDD" id="cd20875">
    <property type="entry name" value="C1_ROCK2"/>
    <property type="match status" value="1"/>
</dbReference>
<dbReference type="InterPro" id="IPR015008">
    <property type="entry name" value="ROCK_Rho-bd_dom"/>
</dbReference>
<dbReference type="PROSITE" id="PS50081">
    <property type="entry name" value="ZF_DAG_PE_2"/>
    <property type="match status" value="1"/>
</dbReference>
<dbReference type="SUPFAM" id="SSF57889">
    <property type="entry name" value="Cysteine-rich domain"/>
    <property type="match status" value="1"/>
</dbReference>
<dbReference type="InterPro" id="IPR050839">
    <property type="entry name" value="Rho-assoc_Ser/Thr_Kinase"/>
</dbReference>
<dbReference type="PROSITE" id="PS50003">
    <property type="entry name" value="PH_DOMAIN"/>
    <property type="match status" value="1"/>
</dbReference>
<dbReference type="InterPro" id="IPR000719">
    <property type="entry name" value="Prot_kinase_dom"/>
</dbReference>
<keyword evidence="16" id="KW-0862">Zinc</keyword>
<reference evidence="30" key="2">
    <citation type="submission" date="2025-08" db="UniProtKB">
        <authorList>
            <consortium name="Ensembl"/>
        </authorList>
    </citation>
    <scope>IDENTIFICATION</scope>
</reference>
<dbReference type="GO" id="GO:0005737">
    <property type="term" value="C:cytoplasm"/>
    <property type="evidence" value="ECO:0007669"/>
    <property type="project" value="TreeGrafter"/>
</dbReference>
<dbReference type="PANTHER" id="PTHR22988:SF28">
    <property type="entry name" value="RHO-ASSOCIATED PROTEIN KINASE 2"/>
    <property type="match status" value="1"/>
</dbReference>
<dbReference type="GO" id="GO:0048598">
    <property type="term" value="P:embryonic morphogenesis"/>
    <property type="evidence" value="ECO:0007669"/>
    <property type="project" value="TreeGrafter"/>
</dbReference>
<dbReference type="InterPro" id="IPR008271">
    <property type="entry name" value="Ser/Thr_kinase_AS"/>
</dbReference>
<dbReference type="SUPFAM" id="SSF103652">
    <property type="entry name" value="G protein-binding domain"/>
    <property type="match status" value="1"/>
</dbReference>
<evidence type="ECO:0000256" key="12">
    <source>
        <dbReference type="ARBA" id="ARBA00022723"/>
    </source>
</evidence>
<dbReference type="SUPFAM" id="SSF56112">
    <property type="entry name" value="Protein kinase-like (PK-like)"/>
    <property type="match status" value="1"/>
</dbReference>
<dbReference type="InterPro" id="IPR002219">
    <property type="entry name" value="PKC_DAG/PE"/>
</dbReference>
<protein>
    <recommendedName>
        <fullName evidence="6">non-specific serine/threonine protein kinase</fullName>
        <ecNumber evidence="6">2.7.11.1</ecNumber>
    </recommendedName>
</protein>
<dbReference type="InterPro" id="IPR057529">
    <property type="entry name" value="MRCK/ROCK_PH"/>
</dbReference>
<feature type="compositionally biased region" description="Polar residues" evidence="25">
    <location>
        <begin position="1267"/>
        <end position="1281"/>
    </location>
</feature>
<gene>
    <name evidence="30" type="primary">LOC114763340</name>
</gene>
<evidence type="ECO:0000259" key="28">
    <source>
        <dbReference type="PROSITE" id="PS50081"/>
    </source>
</evidence>
<feature type="domain" description="Phorbol-ester/DAG-type" evidence="28">
    <location>
        <begin position="1162"/>
        <end position="1217"/>
    </location>
</feature>
<evidence type="ECO:0000259" key="26">
    <source>
        <dbReference type="PROSITE" id="PS50003"/>
    </source>
</evidence>
<feature type="region of interest" description="Disordered" evidence="25">
    <location>
        <begin position="1254"/>
        <end position="1281"/>
    </location>
</feature>
<dbReference type="InterPro" id="IPR011009">
    <property type="entry name" value="Kinase-like_dom_sf"/>
</dbReference>
<dbReference type="GO" id="GO:0031032">
    <property type="term" value="P:actomyosin structure organization"/>
    <property type="evidence" value="ECO:0007669"/>
    <property type="project" value="TreeGrafter"/>
</dbReference>
<dbReference type="Gene3D" id="1.10.510.10">
    <property type="entry name" value="Transferase(Phosphotransferase) domain 1"/>
    <property type="match status" value="1"/>
</dbReference>
<evidence type="ECO:0000256" key="24">
    <source>
        <dbReference type="SAM" id="Coils"/>
    </source>
</evidence>
<keyword evidence="13 23" id="KW-0547">Nucleotide-binding</keyword>
<dbReference type="GO" id="GO:0000281">
    <property type="term" value="P:mitotic cytokinesis"/>
    <property type="evidence" value="ECO:0007669"/>
    <property type="project" value="TreeGrafter"/>
</dbReference>
<dbReference type="Pfam" id="PF08912">
    <property type="entry name" value="Rho_Binding"/>
    <property type="match status" value="1"/>
</dbReference>
<reference evidence="30 31" key="1">
    <citation type="submission" date="2020-06" db="EMBL/GenBank/DDBJ databases">
        <authorList>
            <consortium name="Wellcome Sanger Institute Data Sharing"/>
        </authorList>
    </citation>
    <scope>NUCLEOTIDE SEQUENCE [LARGE SCALE GENOMIC DNA]</scope>
</reference>
<feature type="domain" description="RhoBD" evidence="29">
    <location>
        <begin position="881"/>
        <end position="947"/>
    </location>
</feature>
<comment type="similarity">
    <text evidence="5">Belongs to the protein kinase superfamily. AGC Ser/Thr protein kinase family.</text>
</comment>
<evidence type="ECO:0000256" key="22">
    <source>
        <dbReference type="PROSITE-ProRule" id="PRU01206"/>
    </source>
</evidence>
<feature type="coiled-coil region" evidence="24">
    <location>
        <begin position="959"/>
        <end position="997"/>
    </location>
</feature>
<keyword evidence="14" id="KW-0863">Zinc-finger</keyword>
<keyword evidence="15" id="KW-0418">Kinase</keyword>
<evidence type="ECO:0000256" key="1">
    <source>
        <dbReference type="ARBA" id="ARBA00001946"/>
    </source>
</evidence>
<accession>A0AAY4D1W1</accession>
<feature type="domain" description="Protein kinase" evidence="27">
    <location>
        <begin position="78"/>
        <end position="338"/>
    </location>
</feature>
<evidence type="ECO:0000259" key="29">
    <source>
        <dbReference type="PROSITE" id="PS51859"/>
    </source>
</evidence>
<keyword evidence="18" id="KW-0460">Magnesium</keyword>
<dbReference type="GO" id="GO:0007266">
    <property type="term" value="P:Rho protein signal transduction"/>
    <property type="evidence" value="ECO:0007669"/>
    <property type="project" value="UniProtKB-UniRule"/>
</dbReference>
<reference evidence="30" key="3">
    <citation type="submission" date="2025-09" db="UniProtKB">
        <authorList>
            <consortium name="Ensembl"/>
        </authorList>
    </citation>
    <scope>IDENTIFICATION</scope>
</reference>
<dbReference type="PANTHER" id="PTHR22988">
    <property type="entry name" value="MYOTONIC DYSTROPHY S/T KINASE-RELATED"/>
    <property type="match status" value="1"/>
</dbReference>
<dbReference type="SMART" id="SM00233">
    <property type="entry name" value="PH"/>
    <property type="match status" value="1"/>
</dbReference>
<evidence type="ECO:0000256" key="21">
    <source>
        <dbReference type="ARBA" id="ARBA00023212"/>
    </source>
</evidence>
<dbReference type="Pfam" id="PF00069">
    <property type="entry name" value="Pkinase"/>
    <property type="match status" value="1"/>
</dbReference>
<keyword evidence="10" id="KW-0597">Phosphoprotein</keyword>
<dbReference type="GO" id="GO:1901888">
    <property type="term" value="P:regulation of cell junction assembly"/>
    <property type="evidence" value="ECO:0007669"/>
    <property type="project" value="TreeGrafter"/>
</dbReference>
<evidence type="ECO:0000259" key="27">
    <source>
        <dbReference type="PROSITE" id="PS50011"/>
    </source>
</evidence>
<dbReference type="Pfam" id="PF25346">
    <property type="entry name" value="PH_MRCK"/>
    <property type="match status" value="1"/>
</dbReference>
<dbReference type="PROSITE" id="PS00108">
    <property type="entry name" value="PROTEIN_KINASE_ST"/>
    <property type="match status" value="1"/>
</dbReference>
<feature type="coiled-coil region" evidence="24">
    <location>
        <begin position="493"/>
        <end position="698"/>
    </location>
</feature>
<keyword evidence="17 23" id="KW-0067">ATP-binding</keyword>